<reference evidence="3 4" key="1">
    <citation type="submission" date="2019-05" db="EMBL/GenBank/DDBJ databases">
        <title>Marivita sp. nov. isolated from sea sediment.</title>
        <authorList>
            <person name="Kim W."/>
        </authorList>
    </citation>
    <scope>NUCLEOTIDE SEQUENCE [LARGE SCALE GENOMIC DNA]</scope>
    <source>
        <strain evidence="3 4">CAU 1492</strain>
    </source>
</reference>
<name>A0ABY2XCX7_9RHOB</name>
<keyword evidence="1" id="KW-0732">Signal</keyword>
<feature type="chain" id="PRO_5045738969" description="EF-hand domain-containing protein" evidence="1">
    <location>
        <begin position="22"/>
        <end position="80"/>
    </location>
</feature>
<dbReference type="InterPro" id="IPR002048">
    <property type="entry name" value="EF_hand_dom"/>
</dbReference>
<evidence type="ECO:0000256" key="1">
    <source>
        <dbReference type="SAM" id="SignalP"/>
    </source>
</evidence>
<feature type="signal peptide" evidence="1">
    <location>
        <begin position="1"/>
        <end position="21"/>
    </location>
</feature>
<evidence type="ECO:0000259" key="2">
    <source>
        <dbReference type="Pfam" id="PF13202"/>
    </source>
</evidence>
<comment type="caution">
    <text evidence="3">The sequence shown here is derived from an EMBL/GenBank/DDBJ whole genome shotgun (WGS) entry which is preliminary data.</text>
</comment>
<dbReference type="InterPro" id="IPR018247">
    <property type="entry name" value="EF_Hand_1_Ca_BS"/>
</dbReference>
<accession>A0ABY2XCX7</accession>
<protein>
    <recommendedName>
        <fullName evidence="2">EF-hand domain-containing protein</fullName>
    </recommendedName>
</protein>
<feature type="domain" description="EF-hand" evidence="2">
    <location>
        <begin position="49"/>
        <end position="65"/>
    </location>
</feature>
<dbReference type="InterPro" id="IPR011992">
    <property type="entry name" value="EF-hand-dom_pair"/>
</dbReference>
<dbReference type="EMBL" id="VCPC01000001">
    <property type="protein sequence ID" value="TMV14447.1"/>
    <property type="molecule type" value="Genomic_DNA"/>
</dbReference>
<dbReference type="SUPFAM" id="SSF47473">
    <property type="entry name" value="EF-hand"/>
    <property type="match status" value="1"/>
</dbReference>
<evidence type="ECO:0000313" key="3">
    <source>
        <dbReference type="EMBL" id="TMV14447.1"/>
    </source>
</evidence>
<dbReference type="Gene3D" id="1.10.238.10">
    <property type="entry name" value="EF-hand"/>
    <property type="match status" value="1"/>
</dbReference>
<dbReference type="Pfam" id="PF13202">
    <property type="entry name" value="EF-hand_5"/>
    <property type="match status" value="1"/>
</dbReference>
<dbReference type="RefSeq" id="WP_138861800.1">
    <property type="nucleotide sequence ID" value="NZ_VCPC01000001.1"/>
</dbReference>
<proteinExistence type="predicted"/>
<gene>
    <name evidence="3" type="ORF">FGK64_00185</name>
</gene>
<sequence>MKTYLAMSAILATAMGSAAFAATELDANADGMVTLEEAQAQVPEITAEIFSSLDVNADGALDSEEVAAAQDAGIMPKTSG</sequence>
<organism evidence="3 4">
    <name type="scientific">Arenibacterium halophilum</name>
    <dbReference type="NCBI Taxonomy" id="2583821"/>
    <lineage>
        <taxon>Bacteria</taxon>
        <taxon>Pseudomonadati</taxon>
        <taxon>Pseudomonadota</taxon>
        <taxon>Alphaproteobacteria</taxon>
        <taxon>Rhodobacterales</taxon>
        <taxon>Paracoccaceae</taxon>
        <taxon>Arenibacterium</taxon>
    </lineage>
</organism>
<dbReference type="Proteomes" id="UP001191082">
    <property type="component" value="Unassembled WGS sequence"/>
</dbReference>
<dbReference type="PROSITE" id="PS00018">
    <property type="entry name" value="EF_HAND_1"/>
    <property type="match status" value="1"/>
</dbReference>
<evidence type="ECO:0000313" key="4">
    <source>
        <dbReference type="Proteomes" id="UP001191082"/>
    </source>
</evidence>
<keyword evidence="4" id="KW-1185">Reference proteome</keyword>